<keyword evidence="2" id="KW-1185">Reference proteome</keyword>
<dbReference type="EMBL" id="FOTS01000024">
    <property type="protein sequence ID" value="SFL89503.1"/>
    <property type="molecule type" value="Genomic_DNA"/>
</dbReference>
<dbReference type="Proteomes" id="UP000199520">
    <property type="component" value="Unassembled WGS sequence"/>
</dbReference>
<protein>
    <submittedName>
        <fullName evidence="1">Uncharacterized protein</fullName>
    </submittedName>
</protein>
<organism evidence="1 2">
    <name type="scientific">Pelosinus propionicus DSM 13327</name>
    <dbReference type="NCBI Taxonomy" id="1123291"/>
    <lineage>
        <taxon>Bacteria</taxon>
        <taxon>Bacillati</taxon>
        <taxon>Bacillota</taxon>
        <taxon>Negativicutes</taxon>
        <taxon>Selenomonadales</taxon>
        <taxon>Sporomusaceae</taxon>
        <taxon>Pelosinus</taxon>
    </lineage>
</organism>
<gene>
    <name evidence="1" type="ORF">SAMN04490355_102435</name>
</gene>
<dbReference type="AlphaFoldDB" id="A0A1I4LFA6"/>
<dbReference type="RefSeq" id="WP_281246803.1">
    <property type="nucleotide sequence ID" value="NZ_FOTS01000024.1"/>
</dbReference>
<proteinExistence type="predicted"/>
<reference evidence="2" key="1">
    <citation type="submission" date="2016-10" db="EMBL/GenBank/DDBJ databases">
        <authorList>
            <person name="Varghese N."/>
            <person name="Submissions S."/>
        </authorList>
    </citation>
    <scope>NUCLEOTIDE SEQUENCE [LARGE SCALE GENOMIC DNA]</scope>
    <source>
        <strain evidence="2">DSM 13327</strain>
    </source>
</reference>
<sequence length="41" mass="4879">MSDEILDIEMSKDEIEQLIMDLPRILKDLEQMTIESTRKVK</sequence>
<evidence type="ECO:0000313" key="2">
    <source>
        <dbReference type="Proteomes" id="UP000199520"/>
    </source>
</evidence>
<evidence type="ECO:0000313" key="1">
    <source>
        <dbReference type="EMBL" id="SFL89503.1"/>
    </source>
</evidence>
<name>A0A1I4LFA6_9FIRM</name>
<accession>A0A1I4LFA6</accession>